<feature type="domain" description="Aspartate/ornithine carbamoyltransferase Asp/Orn-binding" evidence="8">
    <location>
        <begin position="144"/>
        <end position="284"/>
    </location>
</feature>
<keyword evidence="3 7" id="KW-0808">Transferase</keyword>
<dbReference type="PRINTS" id="PR00100">
    <property type="entry name" value="AOTCASE"/>
</dbReference>
<dbReference type="AlphaFoldDB" id="A0A941CW12"/>
<keyword evidence="11" id="KW-1185">Reference proteome</keyword>
<evidence type="ECO:0000256" key="6">
    <source>
        <dbReference type="ARBA" id="ARBA00048859"/>
    </source>
</evidence>
<dbReference type="HAMAP" id="MF_00001">
    <property type="entry name" value="Asp_carb_tr"/>
    <property type="match status" value="1"/>
</dbReference>
<dbReference type="InterPro" id="IPR006130">
    <property type="entry name" value="Asp/Orn_carbamoylTrfase"/>
</dbReference>
<dbReference type="GO" id="GO:0004070">
    <property type="term" value="F:aspartate carbamoyltransferase activity"/>
    <property type="evidence" value="ECO:0007669"/>
    <property type="project" value="UniProtKB-UniRule"/>
</dbReference>
<evidence type="ECO:0000256" key="7">
    <source>
        <dbReference type="HAMAP-Rule" id="MF_00001"/>
    </source>
</evidence>
<dbReference type="GO" id="GO:0044205">
    <property type="term" value="P:'de novo' UMP biosynthetic process"/>
    <property type="evidence" value="ECO:0007669"/>
    <property type="project" value="UniProtKB-UniRule"/>
</dbReference>
<reference evidence="10 11" key="1">
    <citation type="submission" date="2021-04" db="EMBL/GenBank/DDBJ databases">
        <title>Allobacillus sp. nov. SKP8-2 isolated from shrimp paste.</title>
        <authorList>
            <person name="Tanasupawat S."/>
            <person name="Yiamsombat S."/>
            <person name="Kanchanasin P."/>
            <person name="Kuncharoen N."/>
        </authorList>
    </citation>
    <scope>NUCLEOTIDE SEQUENCE [LARGE SCALE GENOMIC DNA]</scope>
    <source>
        <strain evidence="10 11">SKP8-2</strain>
    </source>
</reference>
<evidence type="ECO:0000313" key="11">
    <source>
        <dbReference type="Proteomes" id="UP000675431"/>
    </source>
</evidence>
<feature type="binding site" evidence="7">
    <location>
        <position position="128"/>
    </location>
    <ligand>
        <name>carbamoyl phosphate</name>
        <dbReference type="ChEBI" id="CHEBI:58228"/>
    </ligand>
</feature>
<evidence type="ECO:0000256" key="4">
    <source>
        <dbReference type="ARBA" id="ARBA00022975"/>
    </source>
</evidence>
<dbReference type="InterPro" id="IPR006132">
    <property type="entry name" value="Asp/Orn_carbamoyltranf_P-bd"/>
</dbReference>
<feature type="binding site" evidence="7">
    <location>
        <position position="208"/>
    </location>
    <ligand>
        <name>L-aspartate</name>
        <dbReference type="ChEBI" id="CHEBI:29991"/>
    </ligand>
</feature>
<dbReference type="InterPro" id="IPR002082">
    <property type="entry name" value="Asp_carbamoyltransf"/>
</dbReference>
<dbReference type="GO" id="GO:0005829">
    <property type="term" value="C:cytosol"/>
    <property type="evidence" value="ECO:0007669"/>
    <property type="project" value="TreeGrafter"/>
</dbReference>
<feature type="binding site" evidence="7">
    <location>
        <position position="248"/>
    </location>
    <ligand>
        <name>carbamoyl phosphate</name>
        <dbReference type="ChEBI" id="CHEBI:58228"/>
    </ligand>
</feature>
<protein>
    <recommendedName>
        <fullName evidence="7">Aspartate carbamoyltransferase</fullName>
        <ecNumber evidence="7">2.1.3.2</ecNumber>
    </recommendedName>
    <alternativeName>
        <fullName evidence="7">Aspartate transcarbamylase</fullName>
        <shortName evidence="7">ATCase</shortName>
    </alternativeName>
</protein>
<comment type="function">
    <text evidence="5 7">Catalyzes the condensation of carbamoyl phosphate and aspartate to form carbamoyl aspartate and inorganic phosphate, the committed step in the de novo pyrimidine nucleotide biosynthesis pathway.</text>
</comment>
<organism evidence="10 11">
    <name type="scientific">Allobacillus saliphilus</name>
    <dbReference type="NCBI Taxonomy" id="2912308"/>
    <lineage>
        <taxon>Bacteria</taxon>
        <taxon>Bacillati</taxon>
        <taxon>Bacillota</taxon>
        <taxon>Bacilli</taxon>
        <taxon>Bacillales</taxon>
        <taxon>Bacillaceae</taxon>
        <taxon>Allobacillus</taxon>
    </lineage>
</organism>
<dbReference type="EC" id="2.1.3.2" evidence="7"/>
<dbReference type="GO" id="GO:0006207">
    <property type="term" value="P:'de novo' pyrimidine nucleobase biosynthetic process"/>
    <property type="evidence" value="ECO:0007669"/>
    <property type="project" value="InterPro"/>
</dbReference>
<comment type="subunit">
    <text evidence="7">Heterododecamer (2C3:3R2) of six catalytic PyrB chains organized as two trimers (C3), and six regulatory PyrI chains organized as three dimers (R2).</text>
</comment>
<comment type="pathway">
    <text evidence="1 7">Pyrimidine metabolism; UMP biosynthesis via de novo pathway; (S)-dihydroorotate from bicarbonate: step 2/3.</text>
</comment>
<evidence type="ECO:0000259" key="8">
    <source>
        <dbReference type="Pfam" id="PF00185"/>
    </source>
</evidence>
<evidence type="ECO:0000259" key="9">
    <source>
        <dbReference type="Pfam" id="PF02729"/>
    </source>
</evidence>
<dbReference type="NCBIfam" id="TIGR00670">
    <property type="entry name" value="asp_carb_tr"/>
    <property type="match status" value="1"/>
</dbReference>
<feature type="binding site" evidence="7">
    <location>
        <position position="125"/>
    </location>
    <ligand>
        <name>carbamoyl phosphate</name>
        <dbReference type="ChEBI" id="CHEBI:58228"/>
    </ligand>
</feature>
<dbReference type="PRINTS" id="PR00101">
    <property type="entry name" value="ATCASE"/>
</dbReference>
<dbReference type="Pfam" id="PF02729">
    <property type="entry name" value="OTCace_N"/>
    <property type="match status" value="1"/>
</dbReference>
<feature type="binding site" evidence="7">
    <location>
        <position position="249"/>
    </location>
    <ligand>
        <name>carbamoyl phosphate</name>
        <dbReference type="ChEBI" id="CHEBI:58228"/>
    </ligand>
</feature>
<feature type="binding site" evidence="7">
    <location>
        <position position="49"/>
    </location>
    <ligand>
        <name>carbamoyl phosphate</name>
        <dbReference type="ChEBI" id="CHEBI:58228"/>
    </ligand>
</feature>
<dbReference type="PROSITE" id="PS00097">
    <property type="entry name" value="CARBAMOYLTRANSFERASE"/>
    <property type="match status" value="1"/>
</dbReference>
<sequence>MNHFFSIDQLSQSEIMMLLKQAKKYKSCSPNIDEKIFGANLFFEPSTRTKMSFIVAQRKLGIDVLDFNESISSTKKGESLYDTAKTFEAIGANFLVIRHQSDRWMYELKDISIPIINAGAGKSEHPTQCLLDLLTIYDSFEQFKDLKISIVGDIKHSRVAHSNIKALQKLGADVYVSAPPALEDDKLTIPNIPVDQAVEISDVVMLLRVQSERHIGNNETKTDYLEKYGLTKLREKRMKKHAIILHPAPINRDIEIDSALVECDRSRIFKQMENGVYVRMALIMKLLQDWGVLKHEDFTEERNAIL</sequence>
<keyword evidence="4 7" id="KW-0665">Pyrimidine biosynthesis</keyword>
<dbReference type="GO" id="GO:0006520">
    <property type="term" value="P:amino acid metabolic process"/>
    <property type="evidence" value="ECO:0007669"/>
    <property type="project" value="InterPro"/>
</dbReference>
<dbReference type="Gene3D" id="3.40.50.1370">
    <property type="entry name" value="Aspartate/ornithine carbamoyltransferase"/>
    <property type="match status" value="2"/>
</dbReference>
<comment type="similarity">
    <text evidence="2 7">Belongs to the aspartate/ornithine carbamoyltransferase superfamily. ATCase family.</text>
</comment>
<name>A0A941CW12_9BACI</name>
<accession>A0A941CW12</accession>
<comment type="caution">
    <text evidence="10">The sequence shown here is derived from an EMBL/GenBank/DDBJ whole genome shotgun (WGS) entry which is preliminary data.</text>
</comment>
<evidence type="ECO:0000256" key="5">
    <source>
        <dbReference type="ARBA" id="ARBA00043884"/>
    </source>
</evidence>
<dbReference type="PANTHER" id="PTHR45753:SF6">
    <property type="entry name" value="ASPARTATE CARBAMOYLTRANSFERASE"/>
    <property type="match status" value="1"/>
</dbReference>
<feature type="domain" description="Aspartate/ornithine carbamoyltransferase carbamoyl-P binding" evidence="9">
    <location>
        <begin position="3"/>
        <end position="137"/>
    </location>
</feature>
<evidence type="ECO:0000256" key="2">
    <source>
        <dbReference type="ARBA" id="ARBA00008896"/>
    </source>
</evidence>
<dbReference type="RefSeq" id="WP_212371455.1">
    <property type="nucleotide sequence ID" value="NZ_JAGSIE010000044.1"/>
</dbReference>
<proteinExistence type="inferred from homology"/>
<dbReference type="Pfam" id="PF00185">
    <property type="entry name" value="OTCace"/>
    <property type="match status" value="1"/>
</dbReference>
<dbReference type="InterPro" id="IPR006131">
    <property type="entry name" value="Asp_carbamoyltransf_Asp/Orn-bd"/>
</dbReference>
<feature type="binding site" evidence="7">
    <location>
        <position position="48"/>
    </location>
    <ligand>
        <name>carbamoyl phosphate</name>
        <dbReference type="ChEBI" id="CHEBI:58228"/>
    </ligand>
</feature>
<evidence type="ECO:0000256" key="1">
    <source>
        <dbReference type="ARBA" id="ARBA00004852"/>
    </source>
</evidence>
<dbReference type="EMBL" id="JAGSIE010000044">
    <property type="protein sequence ID" value="MBR7554907.1"/>
    <property type="molecule type" value="Genomic_DNA"/>
</dbReference>
<dbReference type="Proteomes" id="UP000675431">
    <property type="component" value="Unassembled WGS sequence"/>
</dbReference>
<dbReference type="InterPro" id="IPR036901">
    <property type="entry name" value="Asp/Orn_carbamoylTrfase_sf"/>
</dbReference>
<dbReference type="GO" id="GO:0016597">
    <property type="term" value="F:amino acid binding"/>
    <property type="evidence" value="ECO:0007669"/>
    <property type="project" value="InterPro"/>
</dbReference>
<dbReference type="SUPFAM" id="SSF53671">
    <property type="entry name" value="Aspartate/ornithine carbamoyltransferase"/>
    <property type="match status" value="1"/>
</dbReference>
<gene>
    <name evidence="7" type="primary">pyrB</name>
    <name evidence="10" type="ORF">KC820_12300</name>
</gene>
<dbReference type="PANTHER" id="PTHR45753">
    <property type="entry name" value="ORNITHINE CARBAMOYLTRANSFERASE, MITOCHONDRIAL"/>
    <property type="match status" value="1"/>
</dbReference>
<dbReference type="NCBIfam" id="NF002032">
    <property type="entry name" value="PRK00856.1"/>
    <property type="match status" value="1"/>
</dbReference>
<evidence type="ECO:0000256" key="3">
    <source>
        <dbReference type="ARBA" id="ARBA00022679"/>
    </source>
</evidence>
<feature type="binding site" evidence="7">
    <location>
        <position position="98"/>
    </location>
    <ligand>
        <name>carbamoyl phosphate</name>
        <dbReference type="ChEBI" id="CHEBI:58228"/>
    </ligand>
</feature>
<comment type="catalytic activity">
    <reaction evidence="6 7">
        <text>carbamoyl phosphate + L-aspartate = N-carbamoyl-L-aspartate + phosphate + H(+)</text>
        <dbReference type="Rhea" id="RHEA:20013"/>
        <dbReference type="ChEBI" id="CHEBI:15378"/>
        <dbReference type="ChEBI" id="CHEBI:29991"/>
        <dbReference type="ChEBI" id="CHEBI:32814"/>
        <dbReference type="ChEBI" id="CHEBI:43474"/>
        <dbReference type="ChEBI" id="CHEBI:58228"/>
        <dbReference type="EC" id="2.1.3.2"/>
    </reaction>
</comment>
<evidence type="ECO:0000313" key="10">
    <source>
        <dbReference type="EMBL" id="MBR7554907.1"/>
    </source>
</evidence>
<feature type="binding site" evidence="7">
    <location>
        <position position="158"/>
    </location>
    <ligand>
        <name>L-aspartate</name>
        <dbReference type="ChEBI" id="CHEBI:29991"/>
    </ligand>
</feature>
<feature type="binding site" evidence="7">
    <location>
        <position position="76"/>
    </location>
    <ligand>
        <name>L-aspartate</name>
        <dbReference type="ChEBI" id="CHEBI:29991"/>
    </ligand>
</feature>